<comment type="caution">
    <text evidence="3">The sequence shown here is derived from an EMBL/GenBank/DDBJ whole genome shotgun (WGS) entry which is preliminary data.</text>
</comment>
<feature type="domain" description="Nephrocystin 3-like N-terminal" evidence="2">
    <location>
        <begin position="33"/>
        <end position="172"/>
    </location>
</feature>
<evidence type="ECO:0000256" key="1">
    <source>
        <dbReference type="ARBA" id="ARBA00022737"/>
    </source>
</evidence>
<dbReference type="Proteomes" id="UP001218218">
    <property type="component" value="Unassembled WGS sequence"/>
</dbReference>
<feature type="non-terminal residue" evidence="3">
    <location>
        <position position="1"/>
    </location>
</feature>
<accession>A0AAD6ZDJ3</accession>
<name>A0AAD6ZDJ3_9AGAR</name>
<dbReference type="AlphaFoldDB" id="A0AAD6ZDJ3"/>
<evidence type="ECO:0000313" key="4">
    <source>
        <dbReference type="Proteomes" id="UP001218218"/>
    </source>
</evidence>
<organism evidence="3 4">
    <name type="scientific">Mycena albidolilacea</name>
    <dbReference type="NCBI Taxonomy" id="1033008"/>
    <lineage>
        <taxon>Eukaryota</taxon>
        <taxon>Fungi</taxon>
        <taxon>Dikarya</taxon>
        <taxon>Basidiomycota</taxon>
        <taxon>Agaricomycotina</taxon>
        <taxon>Agaricomycetes</taxon>
        <taxon>Agaricomycetidae</taxon>
        <taxon>Agaricales</taxon>
        <taxon>Marasmiineae</taxon>
        <taxon>Mycenaceae</taxon>
        <taxon>Mycena</taxon>
    </lineage>
</organism>
<sequence>AFHDSAERYPQPQCHPEIRTRMLDVLDRWAVLSSILWLHGPAGSGKSAIAQSFCQKLRAEGRLGERFFKRGHLSRGNASKLFPTLAYQLALSVPEFNYPISHMVDTDPAIVNRSLHNQLQNPCRRSGLTHPIVLIIDGLDECEGYRIQKEILRSIANLIHRPLLILFFIASRPEPHIRESFEEALLSGLRCSLDVQQSFRDVRKYLLDEFRRIHREHHTMVAPPQPWPPSKIVETLVKNSSGYFICLHCRQIYR</sequence>
<dbReference type="Pfam" id="PF24883">
    <property type="entry name" value="NPHP3_N"/>
    <property type="match status" value="1"/>
</dbReference>
<dbReference type="EMBL" id="JARIHO010000057">
    <property type="protein sequence ID" value="KAJ7318601.1"/>
    <property type="molecule type" value="Genomic_DNA"/>
</dbReference>
<dbReference type="PANTHER" id="PTHR10039:SF14">
    <property type="entry name" value="NACHT DOMAIN-CONTAINING PROTEIN"/>
    <property type="match status" value="1"/>
</dbReference>
<keyword evidence="1" id="KW-0677">Repeat</keyword>
<gene>
    <name evidence="3" type="ORF">DFH08DRAFT_714591</name>
</gene>
<dbReference type="Gene3D" id="3.40.50.300">
    <property type="entry name" value="P-loop containing nucleotide triphosphate hydrolases"/>
    <property type="match status" value="1"/>
</dbReference>
<protein>
    <recommendedName>
        <fullName evidence="2">Nephrocystin 3-like N-terminal domain-containing protein</fullName>
    </recommendedName>
</protein>
<dbReference type="SUPFAM" id="SSF52540">
    <property type="entry name" value="P-loop containing nucleoside triphosphate hydrolases"/>
    <property type="match status" value="1"/>
</dbReference>
<keyword evidence="4" id="KW-1185">Reference proteome</keyword>
<dbReference type="PANTHER" id="PTHR10039">
    <property type="entry name" value="AMELOGENIN"/>
    <property type="match status" value="1"/>
</dbReference>
<evidence type="ECO:0000259" key="2">
    <source>
        <dbReference type="Pfam" id="PF24883"/>
    </source>
</evidence>
<dbReference type="InterPro" id="IPR056884">
    <property type="entry name" value="NPHP3-like_N"/>
</dbReference>
<dbReference type="InterPro" id="IPR027417">
    <property type="entry name" value="P-loop_NTPase"/>
</dbReference>
<reference evidence="3" key="1">
    <citation type="submission" date="2023-03" db="EMBL/GenBank/DDBJ databases">
        <title>Massive genome expansion in bonnet fungi (Mycena s.s.) driven by repeated elements and novel gene families across ecological guilds.</title>
        <authorList>
            <consortium name="Lawrence Berkeley National Laboratory"/>
            <person name="Harder C.B."/>
            <person name="Miyauchi S."/>
            <person name="Viragh M."/>
            <person name="Kuo A."/>
            <person name="Thoen E."/>
            <person name="Andreopoulos B."/>
            <person name="Lu D."/>
            <person name="Skrede I."/>
            <person name="Drula E."/>
            <person name="Henrissat B."/>
            <person name="Morin E."/>
            <person name="Kohler A."/>
            <person name="Barry K."/>
            <person name="LaButti K."/>
            <person name="Morin E."/>
            <person name="Salamov A."/>
            <person name="Lipzen A."/>
            <person name="Mereny Z."/>
            <person name="Hegedus B."/>
            <person name="Baldrian P."/>
            <person name="Stursova M."/>
            <person name="Weitz H."/>
            <person name="Taylor A."/>
            <person name="Grigoriev I.V."/>
            <person name="Nagy L.G."/>
            <person name="Martin F."/>
            <person name="Kauserud H."/>
        </authorList>
    </citation>
    <scope>NUCLEOTIDE SEQUENCE</scope>
    <source>
        <strain evidence="3">CBHHK002</strain>
    </source>
</reference>
<evidence type="ECO:0000313" key="3">
    <source>
        <dbReference type="EMBL" id="KAJ7318601.1"/>
    </source>
</evidence>
<proteinExistence type="predicted"/>